<dbReference type="NCBIfam" id="NF041681">
    <property type="entry name" value="HGxxPAAW"/>
    <property type="match status" value="1"/>
</dbReference>
<keyword evidence="2" id="KW-0812">Transmembrane</keyword>
<gene>
    <name evidence="3" type="ORF">QFZ22_005372</name>
</gene>
<keyword evidence="2" id="KW-1133">Transmembrane helix</keyword>
<dbReference type="Proteomes" id="UP001234216">
    <property type="component" value="Unassembled WGS sequence"/>
</dbReference>
<organism evidence="3 4">
    <name type="scientific">Streptomyces canus</name>
    <dbReference type="NCBI Taxonomy" id="58343"/>
    <lineage>
        <taxon>Bacteria</taxon>
        <taxon>Bacillati</taxon>
        <taxon>Actinomycetota</taxon>
        <taxon>Actinomycetes</taxon>
        <taxon>Kitasatosporales</taxon>
        <taxon>Streptomycetaceae</taxon>
        <taxon>Streptomyces</taxon>
        <taxon>Streptomyces aurantiacus group</taxon>
    </lineage>
</organism>
<accession>A0AAW8FHV9</accession>
<evidence type="ECO:0000313" key="3">
    <source>
        <dbReference type="EMBL" id="MDQ0909387.1"/>
    </source>
</evidence>
<dbReference type="EMBL" id="JAUSZV010000005">
    <property type="protein sequence ID" value="MDQ0909387.1"/>
    <property type="molecule type" value="Genomic_DNA"/>
</dbReference>
<feature type="transmembrane region" description="Helical" evidence="2">
    <location>
        <begin position="38"/>
        <end position="61"/>
    </location>
</feature>
<proteinExistence type="predicted"/>
<feature type="transmembrane region" description="Helical" evidence="2">
    <location>
        <begin position="12"/>
        <end position="32"/>
    </location>
</feature>
<dbReference type="RefSeq" id="WP_306979141.1">
    <property type="nucleotide sequence ID" value="NZ_JAUSYQ010000002.1"/>
</dbReference>
<name>A0AAW8FHV9_9ACTN</name>
<keyword evidence="2" id="KW-0472">Membrane</keyword>
<reference evidence="3" key="1">
    <citation type="submission" date="2023-07" db="EMBL/GenBank/DDBJ databases">
        <title>Comparative genomics of wheat-associated soil bacteria to identify genetic determinants of phenazine resistance.</title>
        <authorList>
            <person name="Mouncey N."/>
        </authorList>
    </citation>
    <scope>NUCLEOTIDE SEQUENCE</scope>
    <source>
        <strain evidence="3">V4I22</strain>
    </source>
</reference>
<feature type="region of interest" description="Disordered" evidence="1">
    <location>
        <begin position="99"/>
        <end position="123"/>
    </location>
</feature>
<comment type="caution">
    <text evidence="3">The sequence shown here is derived from an EMBL/GenBank/DDBJ whole genome shotgun (WGS) entry which is preliminary data.</text>
</comment>
<dbReference type="AlphaFoldDB" id="A0AAW8FHV9"/>
<protein>
    <submittedName>
        <fullName evidence="3">Uncharacterized protein</fullName>
    </submittedName>
</protein>
<evidence type="ECO:0000256" key="2">
    <source>
        <dbReference type="SAM" id="Phobius"/>
    </source>
</evidence>
<sequence length="123" mass="12372">MGAHQYDEGHTVAGWTGCGIATAGTAVLGAGVCTVSGVWIAGGLAITAVGALVTWALHLAGWGKPPGRRPREQWGMRVRDTSARQGHAACVGCRMAGRGGSRTRVVEPGAGATAEPVPVESVG</sequence>
<evidence type="ECO:0000313" key="4">
    <source>
        <dbReference type="Proteomes" id="UP001234216"/>
    </source>
</evidence>
<evidence type="ECO:0000256" key="1">
    <source>
        <dbReference type="SAM" id="MobiDB-lite"/>
    </source>
</evidence>